<protein>
    <submittedName>
        <fullName evidence="2">Uncharacterized protein</fullName>
    </submittedName>
</protein>
<reference evidence="2 3" key="1">
    <citation type="submission" date="2017-01" db="EMBL/GenBank/DDBJ databases">
        <title>Bacillus cereus isolates.</title>
        <authorList>
            <person name="Beno S.M."/>
        </authorList>
    </citation>
    <scope>NUCLEOTIDE SEQUENCE [LARGE SCALE GENOMIC DNA]</scope>
    <source>
        <strain evidence="2 3">FSL K6-1030</strain>
    </source>
</reference>
<dbReference type="AlphaFoldDB" id="A0A9X6B2C9"/>
<dbReference type="EMBL" id="MUAU01000359">
    <property type="protein sequence ID" value="OOR70152.1"/>
    <property type="molecule type" value="Genomic_DNA"/>
</dbReference>
<proteinExistence type="predicted"/>
<feature type="non-terminal residue" evidence="2">
    <location>
        <position position="63"/>
    </location>
</feature>
<feature type="transmembrane region" description="Helical" evidence="1">
    <location>
        <begin position="15"/>
        <end position="37"/>
    </location>
</feature>
<dbReference type="RefSeq" id="WP_139362589.1">
    <property type="nucleotide sequence ID" value="NZ_MUAU01000359.1"/>
</dbReference>
<keyword evidence="1" id="KW-0812">Transmembrane</keyword>
<accession>A0A9X6B2C9</accession>
<evidence type="ECO:0000256" key="1">
    <source>
        <dbReference type="SAM" id="Phobius"/>
    </source>
</evidence>
<comment type="caution">
    <text evidence="2">The sequence shown here is derived from an EMBL/GenBank/DDBJ whole genome shotgun (WGS) entry which is preliminary data.</text>
</comment>
<organism evidence="2 3">
    <name type="scientific">Bacillus cereus</name>
    <dbReference type="NCBI Taxonomy" id="1396"/>
    <lineage>
        <taxon>Bacteria</taxon>
        <taxon>Bacillati</taxon>
        <taxon>Bacillota</taxon>
        <taxon>Bacilli</taxon>
        <taxon>Bacillales</taxon>
        <taxon>Bacillaceae</taxon>
        <taxon>Bacillus</taxon>
        <taxon>Bacillus cereus group</taxon>
    </lineage>
</organism>
<dbReference type="Proteomes" id="UP000190641">
    <property type="component" value="Unassembled WGS sequence"/>
</dbReference>
<sequence length="63" mass="7228">MSMKEKPLADSRKTFWLSVGMIFSFCLLIDYVVAFGLRMIDFLLEHKDELMELPDGTAKDLAV</sequence>
<evidence type="ECO:0000313" key="2">
    <source>
        <dbReference type="EMBL" id="OOR70152.1"/>
    </source>
</evidence>
<evidence type="ECO:0000313" key="3">
    <source>
        <dbReference type="Proteomes" id="UP000190641"/>
    </source>
</evidence>
<keyword evidence="1" id="KW-0472">Membrane</keyword>
<gene>
    <name evidence="2" type="ORF">BLX06_34410</name>
</gene>
<name>A0A9X6B2C9_BACCE</name>
<keyword evidence="1" id="KW-1133">Transmembrane helix</keyword>